<evidence type="ECO:0000313" key="3">
    <source>
        <dbReference type="Proteomes" id="UP000240830"/>
    </source>
</evidence>
<dbReference type="Proteomes" id="UP000240830">
    <property type="component" value="Unassembled WGS sequence"/>
</dbReference>
<sequence>MNEEQYQEYQQRNPVVNEAKPEEDEIREELTAQDMELLEARSKPRVAHVPISVQRLETGPVKSQVVERIGPSADPVQAVARTQIRESIFKKRNATERARLEE</sequence>
<protein>
    <submittedName>
        <fullName evidence="2">Uncharacterized protein</fullName>
    </submittedName>
</protein>
<evidence type="ECO:0000256" key="1">
    <source>
        <dbReference type="SAM" id="MobiDB-lite"/>
    </source>
</evidence>
<evidence type="ECO:0000313" key="2">
    <source>
        <dbReference type="EMBL" id="PJF17231.1"/>
    </source>
</evidence>
<dbReference type="AlphaFoldDB" id="A0A2H9THL2"/>
<comment type="caution">
    <text evidence="2">The sequence shown here is derived from an EMBL/GenBank/DDBJ whole genome shotgun (WGS) entry which is preliminary data.</text>
</comment>
<name>A0A2H9THL2_9FUNG</name>
<reference evidence="2" key="1">
    <citation type="submission" date="2016-10" db="EMBL/GenBank/DDBJ databases">
        <title>The genome of Paramicrosporidium saccamoebae is the missing link in understanding Cryptomycota and Microsporidia evolution.</title>
        <authorList>
            <person name="Quandt C.A."/>
            <person name="Beaudet D."/>
            <person name="Corsaro D."/>
            <person name="Michel R."/>
            <person name="Corradi N."/>
            <person name="James T."/>
        </authorList>
    </citation>
    <scope>NUCLEOTIDE SEQUENCE [LARGE SCALE GENOMIC DNA]</scope>
    <source>
        <strain evidence="2">KSL3</strain>
    </source>
</reference>
<organism evidence="2 3">
    <name type="scientific">Paramicrosporidium saccamoebae</name>
    <dbReference type="NCBI Taxonomy" id="1246581"/>
    <lineage>
        <taxon>Eukaryota</taxon>
        <taxon>Fungi</taxon>
        <taxon>Fungi incertae sedis</taxon>
        <taxon>Cryptomycota</taxon>
        <taxon>Cryptomycota incertae sedis</taxon>
        <taxon>Paramicrosporidium</taxon>
    </lineage>
</organism>
<dbReference type="EMBL" id="MTSL01000184">
    <property type="protein sequence ID" value="PJF17231.1"/>
    <property type="molecule type" value="Genomic_DNA"/>
</dbReference>
<accession>A0A2H9THL2</accession>
<keyword evidence="3" id="KW-1185">Reference proteome</keyword>
<proteinExistence type="predicted"/>
<feature type="region of interest" description="Disordered" evidence="1">
    <location>
        <begin position="1"/>
        <end position="22"/>
    </location>
</feature>
<gene>
    <name evidence="2" type="ORF">PSACC_02948</name>
</gene>